<gene>
    <name evidence="2" type="ORF">DW204_07275</name>
</gene>
<accession>A0A414X119</accession>
<sequence length="321" mass="37748">MEELNLQYIINIIKSDLEQKLRQAGIFYRIFARVKSITSINKKLKSKKGIYSPNGKKLQDIIGIRIIFYFLEDVEVFHSFLKEHPHFLDESNSYKDLEATGSIGGLENLPDKVFMPTRLNLIFKMDENCQNELINVLKSISDIEDYTLIDTTYEVQLRSVLSEGWHEVEHDLRYKCRTDKWWDYCQTESRMLNGIYATLETSERAMGNIFFSIALKNYKAKDWTAMIRNHICIRFQDDVLPDWITTLFNDNKDVAKVILRANRLDILKTLFNFSTRYPLSMENIVYLINRLSSTPNKDITEKEPIIIKTKLDKELKAINNF</sequence>
<comment type="caution">
    <text evidence="2">The sequence shown here is derived from an EMBL/GenBank/DDBJ whole genome shotgun (WGS) entry which is preliminary data.</text>
</comment>
<dbReference type="InterPro" id="IPR043519">
    <property type="entry name" value="NT_sf"/>
</dbReference>
<organism evidence="2 3">
    <name type="scientific">Phocaeicola plebeius</name>
    <dbReference type="NCBI Taxonomy" id="310297"/>
    <lineage>
        <taxon>Bacteria</taxon>
        <taxon>Pseudomonadati</taxon>
        <taxon>Bacteroidota</taxon>
        <taxon>Bacteroidia</taxon>
        <taxon>Bacteroidales</taxon>
        <taxon>Bacteroidaceae</taxon>
        <taxon>Phocaeicola</taxon>
    </lineage>
</organism>
<dbReference type="Proteomes" id="UP000284998">
    <property type="component" value="Unassembled WGS sequence"/>
</dbReference>
<evidence type="ECO:0000313" key="2">
    <source>
        <dbReference type="EMBL" id="RHH45808.1"/>
    </source>
</evidence>
<dbReference type="SMART" id="SM00954">
    <property type="entry name" value="RelA_SpoT"/>
    <property type="match status" value="1"/>
</dbReference>
<dbReference type="CDD" id="cd05399">
    <property type="entry name" value="NT_Rel-Spo_like"/>
    <property type="match status" value="1"/>
</dbReference>
<dbReference type="AlphaFoldDB" id="A0A414X119"/>
<dbReference type="Pfam" id="PF04607">
    <property type="entry name" value="RelA_SpoT"/>
    <property type="match status" value="1"/>
</dbReference>
<dbReference type="SUPFAM" id="SSF81301">
    <property type="entry name" value="Nucleotidyltransferase"/>
    <property type="match status" value="1"/>
</dbReference>
<evidence type="ECO:0000259" key="1">
    <source>
        <dbReference type="SMART" id="SM00954"/>
    </source>
</evidence>
<evidence type="ECO:0000313" key="3">
    <source>
        <dbReference type="Proteomes" id="UP000284998"/>
    </source>
</evidence>
<dbReference type="Gene3D" id="3.30.460.10">
    <property type="entry name" value="Beta Polymerase, domain 2"/>
    <property type="match status" value="1"/>
</dbReference>
<dbReference type="InterPro" id="IPR007685">
    <property type="entry name" value="RelA_SpoT"/>
</dbReference>
<dbReference type="EMBL" id="QRJS01000013">
    <property type="protein sequence ID" value="RHH45808.1"/>
    <property type="molecule type" value="Genomic_DNA"/>
</dbReference>
<name>A0A414X119_9BACT</name>
<proteinExistence type="predicted"/>
<dbReference type="PANTHER" id="PTHR41773:SF1">
    <property type="entry name" value="RELA_SPOT DOMAIN-CONTAINING PROTEIN"/>
    <property type="match status" value="1"/>
</dbReference>
<dbReference type="GO" id="GO:0015969">
    <property type="term" value="P:guanosine tetraphosphate metabolic process"/>
    <property type="evidence" value="ECO:0007669"/>
    <property type="project" value="InterPro"/>
</dbReference>
<dbReference type="PANTHER" id="PTHR41773">
    <property type="entry name" value="GTP PYROPHOSPHATASE-RELATED"/>
    <property type="match status" value="1"/>
</dbReference>
<dbReference type="RefSeq" id="WP_118243508.1">
    <property type="nucleotide sequence ID" value="NZ_QRJS01000013.1"/>
</dbReference>
<feature type="domain" description="RelA/SpoT" evidence="1">
    <location>
        <begin position="32"/>
        <end position="180"/>
    </location>
</feature>
<reference evidence="2 3" key="1">
    <citation type="submission" date="2018-08" db="EMBL/GenBank/DDBJ databases">
        <title>A genome reference for cultivated species of the human gut microbiota.</title>
        <authorList>
            <person name="Zou Y."/>
            <person name="Xue W."/>
            <person name="Luo G."/>
        </authorList>
    </citation>
    <scope>NUCLEOTIDE SEQUENCE [LARGE SCALE GENOMIC DNA]</scope>
    <source>
        <strain evidence="2 3">AM17-44</strain>
    </source>
</reference>
<protein>
    <recommendedName>
        <fullName evidence="1">RelA/SpoT domain-containing protein</fullName>
    </recommendedName>
</protein>